<dbReference type="GO" id="GO:0016973">
    <property type="term" value="P:poly(A)+ mRNA export from nucleus"/>
    <property type="evidence" value="ECO:0007669"/>
    <property type="project" value="TreeGrafter"/>
</dbReference>
<feature type="region of interest" description="Disordered" evidence="12">
    <location>
        <begin position="41"/>
        <end position="81"/>
    </location>
</feature>
<dbReference type="Proteomes" id="UP000243015">
    <property type="component" value="Unassembled WGS sequence"/>
</dbReference>
<dbReference type="VEuPathDB" id="FungiDB:TERG_12169"/>
<accession>A0A178F5W9</accession>
<feature type="domain" description="CCHC-type" evidence="13">
    <location>
        <begin position="140"/>
        <end position="154"/>
    </location>
</feature>
<dbReference type="InterPro" id="IPR036875">
    <property type="entry name" value="Znf_CCHC_sf"/>
</dbReference>
<feature type="region of interest" description="Disordered" evidence="12">
    <location>
        <begin position="661"/>
        <end position="685"/>
    </location>
</feature>
<feature type="domain" description="DWNN" evidence="14">
    <location>
        <begin position="1"/>
        <end position="41"/>
    </location>
</feature>
<evidence type="ECO:0000256" key="8">
    <source>
        <dbReference type="ARBA" id="ARBA00022927"/>
    </source>
</evidence>
<evidence type="ECO:0000256" key="6">
    <source>
        <dbReference type="ARBA" id="ARBA00022816"/>
    </source>
</evidence>
<keyword evidence="5 11" id="KW-0863">Zinc-finger</keyword>
<comment type="caution">
    <text evidence="15">The sequence shown here is derived from an EMBL/GenBank/DDBJ whole genome shotgun (WGS) entry which is preliminary data.</text>
</comment>
<evidence type="ECO:0000256" key="7">
    <source>
        <dbReference type="ARBA" id="ARBA00022833"/>
    </source>
</evidence>
<dbReference type="InterPro" id="IPR037624">
    <property type="entry name" value="Nup133-like"/>
</dbReference>
<evidence type="ECO:0000259" key="13">
    <source>
        <dbReference type="PROSITE" id="PS50158"/>
    </source>
</evidence>
<feature type="region of interest" description="Disordered" evidence="12">
    <location>
        <begin position="1877"/>
        <end position="1973"/>
    </location>
</feature>
<feature type="compositionally biased region" description="Pro residues" evidence="12">
    <location>
        <begin position="427"/>
        <end position="441"/>
    </location>
</feature>
<dbReference type="GO" id="GO:0006606">
    <property type="term" value="P:protein import into nucleus"/>
    <property type="evidence" value="ECO:0007669"/>
    <property type="project" value="TreeGrafter"/>
</dbReference>
<dbReference type="InterPro" id="IPR014891">
    <property type="entry name" value="DWNN_domain"/>
</dbReference>
<feature type="compositionally biased region" description="Polar residues" evidence="12">
    <location>
        <begin position="357"/>
        <end position="368"/>
    </location>
</feature>
<feature type="region of interest" description="Disordered" evidence="12">
    <location>
        <begin position="172"/>
        <end position="195"/>
    </location>
</feature>
<dbReference type="PANTHER" id="PTHR13405:SF11">
    <property type="entry name" value="NUCLEAR PORE COMPLEX PROTEIN NUP133"/>
    <property type="match status" value="1"/>
</dbReference>
<feature type="compositionally biased region" description="Acidic residues" evidence="12">
    <location>
        <begin position="1940"/>
        <end position="1951"/>
    </location>
</feature>
<evidence type="ECO:0000256" key="12">
    <source>
        <dbReference type="SAM" id="MobiDB-lite"/>
    </source>
</evidence>
<dbReference type="InterPro" id="IPR013083">
    <property type="entry name" value="Znf_RING/FYVE/PHD"/>
</dbReference>
<proteinExistence type="inferred from homology"/>
<dbReference type="Pfam" id="PF13696">
    <property type="entry name" value="zf-CCHC_2"/>
    <property type="match status" value="1"/>
</dbReference>
<feature type="compositionally biased region" description="Basic and acidic residues" evidence="12">
    <location>
        <begin position="1879"/>
        <end position="1893"/>
    </location>
</feature>
<feature type="compositionally biased region" description="Polar residues" evidence="12">
    <location>
        <begin position="383"/>
        <end position="399"/>
    </location>
</feature>
<dbReference type="CDD" id="cd16620">
    <property type="entry name" value="vRING-HC-C4C4_RBBP6"/>
    <property type="match status" value="1"/>
</dbReference>
<dbReference type="Gene3D" id="2.130.10.10">
    <property type="entry name" value="YVTN repeat-like/Quinoprotein amine dehydrogenase"/>
    <property type="match status" value="1"/>
</dbReference>
<dbReference type="SUPFAM" id="SSF57850">
    <property type="entry name" value="RING/U-box"/>
    <property type="match status" value="1"/>
</dbReference>
<dbReference type="PROSITE" id="PS50158">
    <property type="entry name" value="ZF_CCHC"/>
    <property type="match status" value="1"/>
</dbReference>
<evidence type="ECO:0000256" key="3">
    <source>
        <dbReference type="ARBA" id="ARBA00022448"/>
    </source>
</evidence>
<dbReference type="VEuPathDB" id="FungiDB:TERG_04664"/>
<feature type="compositionally biased region" description="Basic and acidic residues" evidence="12">
    <location>
        <begin position="1927"/>
        <end position="1939"/>
    </location>
</feature>
<feature type="compositionally biased region" description="Basic and acidic residues" evidence="12">
    <location>
        <begin position="65"/>
        <end position="77"/>
    </location>
</feature>
<keyword evidence="7" id="KW-0862">Zinc</keyword>
<evidence type="ECO:0000259" key="14">
    <source>
        <dbReference type="PROSITE" id="PS51282"/>
    </source>
</evidence>
<evidence type="ECO:0000256" key="4">
    <source>
        <dbReference type="ARBA" id="ARBA00022723"/>
    </source>
</evidence>
<evidence type="ECO:0000256" key="1">
    <source>
        <dbReference type="ARBA" id="ARBA00004259"/>
    </source>
</evidence>
<reference evidence="15 16" key="1">
    <citation type="submission" date="2016-05" db="EMBL/GenBank/DDBJ databases">
        <title>Genome sequencing of Trichophyton rubrum CMCC(F)T1i isolated from hair.</title>
        <authorList>
            <person name="Zhan P."/>
            <person name="Tao Y."/>
            <person name="Liu W."/>
        </authorList>
    </citation>
    <scope>NUCLEOTIDE SEQUENCE [LARGE SCALE GENOMIC DNA]</scope>
    <source>
        <strain evidence="16">CMCC(F)T1i</strain>
    </source>
</reference>
<dbReference type="Gene3D" id="1.20.58.1380">
    <property type="match status" value="1"/>
</dbReference>
<feature type="region of interest" description="Disordered" evidence="12">
    <location>
        <begin position="1836"/>
        <end position="1865"/>
    </location>
</feature>
<dbReference type="InterPro" id="IPR025829">
    <property type="entry name" value="Zn_knuckle_CX2CX3GHX4C"/>
</dbReference>
<evidence type="ECO:0000256" key="5">
    <source>
        <dbReference type="ARBA" id="ARBA00022771"/>
    </source>
</evidence>
<feature type="region of interest" description="Disordered" evidence="12">
    <location>
        <begin position="548"/>
        <end position="572"/>
    </location>
</feature>
<feature type="compositionally biased region" description="Low complexity" evidence="12">
    <location>
        <begin position="400"/>
        <end position="416"/>
    </location>
</feature>
<dbReference type="VEuPathDB" id="FungiDB:TERG_12168"/>
<keyword evidence="6" id="KW-0509">mRNA transport</keyword>
<dbReference type="GO" id="GO:0008270">
    <property type="term" value="F:zinc ion binding"/>
    <property type="evidence" value="ECO:0007669"/>
    <property type="project" value="UniProtKB-KW"/>
</dbReference>
<dbReference type="Gene3D" id="4.10.60.10">
    <property type="entry name" value="Zinc finger, CCHC-type"/>
    <property type="match status" value="1"/>
</dbReference>
<keyword evidence="8" id="KW-0653">Protein transport</keyword>
<sequence length="1973" mass="220355">MASSVHFKFKSQKEPSRTALKYDDDTAIIPRSTSVIARRFPAARPGKGGAARYMSGKAPVTSRNVQHDGEQSTRQDTGDSGIEISSLQSEDEKLKALFRLQETQWKEQQQDMTNMTPVMGRGRGKPVTVPDHPPPPGYLCYRCGEKGHWIQACPTNNDPRFDGRYRVKRSTGIPRSFQKKVEKPDSPALDGSDDNSKLTGVMVNADGDFVIAQPDKASWELYQEKATASKAAEAEAANAERNKQLQNRGLLCPLDKRMLLAPTKTPCCEKTYCSDCITNALIESDFVCPNCSADGVLLDNLSVDEEAIKRLAEFETEKSQKTEGTEINLPEKVGSEKASNKEQSQQEATTSKKRSATENGATQDNDQLQAPAMKKQKSRDSTGDTQNNTQHTTPQSNIPQVTTQSNTQNRNSQSNTHGTTPQNNIPQPGPMNPFPQMPPQPMMGAYGQMNPFAGQDMMPMGGYYNGGNNWSQASDPYMMAAGPFMGGPGQMGYGMPNSGMNFNSFNPQMMNQMNQMNQMQQPFQQHYGMTPFSNQQRSHISEPLANEEDSPYFRQPVNPHRHHGRQKRTRPSDYRELLVATATLLAAAMFSAQGGIAVTAVSSRPRRRQRPRSEDGFQPPRAKRQRSTKHAEAGGDTELDTAAYEQAHCLAVEPVLEDGPSLAAGDTSIDLPVRGRKESDRPTYDSHSTLILDNGFYSATRLSALPEPLQRSSAPFRCVVSPEHANSLILTHNQVYVWAYSSGSSSISPSDFSTFNIPEPSPKHIDPLPLGAFTSSSSTSDAGMLVVIPATGKITFWQTISNNVILGLIKQKCNTVHGSIPGMMSGEFVTGLLNAEPSGFIITLSTGRVAHLTIMDAHGKASLNIRFLDLANRATSGGIFGGLRNVFSGASWRRNIAAANGGRSTQRGQREVIIATSSGLIEVWDIHWNNGSGLKTRMDATLEINRALKDKGLNSENGSLASVQVLDFAIKNNSKRSNDAERDLSLWVLFSVSGETISYFVVDLTFPENIPEAGRVFKIDYEGQLQDSADSTPKIYVPRPGKSAFIVFKNATVLVSLIPVEDSTKDGTPEFQDLVRLRDRDNFVVIGSTLDDCGDEHRRDCCVLVIQNYGLVHLSSLRLKTEVAQDIQLTTKLRLEQIVFFENAKDNPINFHHYKELSSKPRLEEAILNITDEILHSSSMYISSIAASLEHQMTMRSNALQALAKYIRNNHVELSYSIRWQLLWNAEKMAASKAIWALYNDLKKKYPEKDLYLGHLIETMGEKFKSSAKEGDGPEDPIRHWFIYDTWQMEHIIPWIMNGIRVAYNKPQSVTRDFIDKVWQASEISLAALETAFSFRRENAHLYGIDDISLALKSPQCAELSEFWTSLDVNYDETENLLDTELNTCIQWMRQLSLSGRTDAEDSPAKALEKNLSRQFAVFSQIYKERRQLCAVSEDRQVQNDGKLLEKAHRERRKPQLYKMAAIGHLEEAVTLAENFHDMTALVELMVEVHDKIDQKHPQKAVDRAIPGPREEAVKQWRSRIDSYFTRYGEPWADAFFTRQITAGQPAMLLIMREYKDDVTRFLRKTPGYGKLSWMNEVLGERNYDNAAKILTELATQHETNLWSKRVELALAKLSTLAARETQTGMQVNLSCFEDETELATIQESVYDNLPHLNEAIDESARLQIANDQFANVSVQSKPALRETLQRALAKLVTRCPVQGDELADLLTLMDPIPAAGLPEENEVAGHEFSLALRALNLSGSIKEDGAYRENLEKIVWRRCMIRDDWERISATAGKTDDEVEADIRSTALFKTIVDYTNGLGFDGESNHLHRPTDILDRVDVPHKLVARLLPEQRGHLSTELDDENMTRSHKMNDRDHSAAHDDSASFQEHLPRYFAKSGHIDADPKKTKKDGGGKGNWGRSGDEVHDYGYKFTNSRRRSNSSTHGLADFKTKFETHEPEPVFEEETQEEDGQMNGANLARTDSSSSGEARKSS</sequence>
<dbReference type="EMBL" id="LHPM01000012">
    <property type="protein sequence ID" value="OAL66993.1"/>
    <property type="molecule type" value="Genomic_DNA"/>
</dbReference>
<evidence type="ECO:0000256" key="2">
    <source>
        <dbReference type="ARBA" id="ARBA00005569"/>
    </source>
</evidence>
<comment type="similarity">
    <text evidence="2">Belongs to the nucleoporin Nup133 family.</text>
</comment>
<dbReference type="Gene3D" id="3.30.40.10">
    <property type="entry name" value="Zinc/RING finger domain, C3HC4 (zinc finger)"/>
    <property type="match status" value="1"/>
</dbReference>
<dbReference type="Pfam" id="PF03177">
    <property type="entry name" value="Nucleoporin_C"/>
    <property type="match status" value="1"/>
</dbReference>
<feature type="compositionally biased region" description="Basic residues" evidence="12">
    <location>
        <begin position="559"/>
        <end position="569"/>
    </location>
</feature>
<evidence type="ECO:0000256" key="9">
    <source>
        <dbReference type="ARBA" id="ARBA00023010"/>
    </source>
</evidence>
<dbReference type="GO" id="GO:0000972">
    <property type="term" value="P:transcription-dependent tethering of RNA polymerase II gene DNA at nuclear periphery"/>
    <property type="evidence" value="ECO:0007669"/>
    <property type="project" value="TreeGrafter"/>
</dbReference>
<dbReference type="VEuPathDB" id="FungiDB:TERG_04666"/>
<evidence type="ECO:0000256" key="10">
    <source>
        <dbReference type="ARBA" id="ARBA00023242"/>
    </source>
</evidence>
<dbReference type="SUPFAM" id="SSF57756">
    <property type="entry name" value="Retrovirus zinc finger-like domains"/>
    <property type="match status" value="1"/>
</dbReference>
<dbReference type="SUPFAM" id="SSF117289">
    <property type="entry name" value="Nucleoporin domain"/>
    <property type="match status" value="1"/>
</dbReference>
<dbReference type="InterPro" id="IPR007187">
    <property type="entry name" value="Nucleoporin_Nup133/Nup155_C"/>
</dbReference>
<dbReference type="SMART" id="SM00343">
    <property type="entry name" value="ZnF_C2HC"/>
    <property type="match status" value="1"/>
</dbReference>
<feature type="compositionally biased region" description="Basic and acidic residues" evidence="12">
    <location>
        <begin position="1836"/>
        <end position="1864"/>
    </location>
</feature>
<evidence type="ECO:0000313" key="16">
    <source>
        <dbReference type="Proteomes" id="UP000243015"/>
    </source>
</evidence>
<gene>
    <name evidence="15" type="ORF">A7C99_2391</name>
</gene>
<keyword evidence="3" id="KW-0813">Transport</keyword>
<name>A0A178F5W9_TRIRU</name>
<dbReference type="GO" id="GO:0017056">
    <property type="term" value="F:structural constituent of nuclear pore"/>
    <property type="evidence" value="ECO:0007669"/>
    <property type="project" value="InterPro"/>
</dbReference>
<keyword evidence="9" id="KW-0811">Translocation</keyword>
<keyword evidence="10" id="KW-0539">Nucleus</keyword>
<dbReference type="PROSITE" id="PS51282">
    <property type="entry name" value="DWNN"/>
    <property type="match status" value="1"/>
</dbReference>
<dbReference type="InterPro" id="IPR014908">
    <property type="entry name" value="Nucleoporin_Nup133/Nup155_N"/>
</dbReference>
<evidence type="ECO:0000313" key="15">
    <source>
        <dbReference type="EMBL" id="OAL66993.1"/>
    </source>
</evidence>
<keyword evidence="4" id="KW-0479">Metal-binding</keyword>
<feature type="compositionally biased region" description="Basic and acidic residues" evidence="12">
    <location>
        <begin position="673"/>
        <end position="684"/>
    </location>
</feature>
<dbReference type="InterPro" id="IPR001878">
    <property type="entry name" value="Znf_CCHC"/>
</dbReference>
<dbReference type="PANTHER" id="PTHR13405">
    <property type="entry name" value="NUCLEAR PORE COMPLEX PROTEIN NUP133"/>
    <property type="match status" value="1"/>
</dbReference>
<feature type="region of interest" description="Disordered" evidence="12">
    <location>
        <begin position="316"/>
        <end position="442"/>
    </location>
</feature>
<dbReference type="GO" id="GO:0003676">
    <property type="term" value="F:nucleic acid binding"/>
    <property type="evidence" value="ECO:0007669"/>
    <property type="project" value="InterPro"/>
</dbReference>
<organism evidence="15 16">
    <name type="scientific">Trichophyton rubrum</name>
    <name type="common">Athlete's foot fungus</name>
    <name type="synonym">Epidermophyton rubrum</name>
    <dbReference type="NCBI Taxonomy" id="5551"/>
    <lineage>
        <taxon>Eukaryota</taxon>
        <taxon>Fungi</taxon>
        <taxon>Dikarya</taxon>
        <taxon>Ascomycota</taxon>
        <taxon>Pezizomycotina</taxon>
        <taxon>Eurotiomycetes</taxon>
        <taxon>Eurotiomycetidae</taxon>
        <taxon>Onygenales</taxon>
        <taxon>Arthrodermataceae</taxon>
        <taxon>Trichophyton</taxon>
    </lineage>
</organism>
<feature type="region of interest" description="Disordered" evidence="12">
    <location>
        <begin position="600"/>
        <end position="636"/>
    </location>
</feature>
<comment type="subcellular location">
    <subcellularLocation>
        <location evidence="1">Nucleus envelope</location>
    </subcellularLocation>
</comment>
<protein>
    <submittedName>
        <fullName evidence="15">Nuclear pore complex subunit</fullName>
    </submittedName>
</protein>
<dbReference type="GO" id="GO:0031080">
    <property type="term" value="C:nuclear pore outer ring"/>
    <property type="evidence" value="ECO:0007669"/>
    <property type="project" value="TreeGrafter"/>
</dbReference>
<dbReference type="Pfam" id="PF08801">
    <property type="entry name" value="Nucleoporin_N"/>
    <property type="match status" value="1"/>
</dbReference>
<evidence type="ECO:0000256" key="11">
    <source>
        <dbReference type="PROSITE-ProRule" id="PRU00047"/>
    </source>
</evidence>
<dbReference type="InterPro" id="IPR015943">
    <property type="entry name" value="WD40/YVTN_repeat-like_dom_sf"/>
</dbReference>